<evidence type="ECO:0000313" key="1">
    <source>
        <dbReference type="EMBL" id="MFB9148743.1"/>
    </source>
</evidence>
<dbReference type="Proteomes" id="UP001589670">
    <property type="component" value="Unassembled WGS sequence"/>
</dbReference>
<evidence type="ECO:0000313" key="2">
    <source>
        <dbReference type="Proteomes" id="UP001589670"/>
    </source>
</evidence>
<reference evidence="1 2" key="1">
    <citation type="submission" date="2024-09" db="EMBL/GenBank/DDBJ databases">
        <authorList>
            <person name="Sun Q."/>
            <person name="Mori K."/>
        </authorList>
    </citation>
    <scope>NUCLEOTIDE SEQUENCE [LARGE SCALE GENOMIC DNA]</scope>
    <source>
        <strain evidence="1 2">CECT 9424</strain>
    </source>
</reference>
<dbReference type="EMBL" id="JBHMEC010000004">
    <property type="protein sequence ID" value="MFB9148743.1"/>
    <property type="molecule type" value="Genomic_DNA"/>
</dbReference>
<sequence>MTTGEDMVKGAKVLVGDENWRKGPVWLAFWAFLFGRRERFEHLDMRCTIAWWRDKPYLVSIREARP</sequence>
<proteinExistence type="predicted"/>
<gene>
    <name evidence="1" type="ORF">ACFFU4_03130</name>
</gene>
<keyword evidence="2" id="KW-1185">Reference proteome</keyword>
<name>A0ABV5HWH9_9RHOB</name>
<organism evidence="1 2">
    <name type="scientific">Roseovarius ramblicola</name>
    <dbReference type="NCBI Taxonomy" id="2022336"/>
    <lineage>
        <taxon>Bacteria</taxon>
        <taxon>Pseudomonadati</taxon>
        <taxon>Pseudomonadota</taxon>
        <taxon>Alphaproteobacteria</taxon>
        <taxon>Rhodobacterales</taxon>
        <taxon>Roseobacteraceae</taxon>
        <taxon>Roseovarius</taxon>
    </lineage>
</organism>
<accession>A0ABV5HWH9</accession>
<comment type="caution">
    <text evidence="1">The sequence shown here is derived from an EMBL/GenBank/DDBJ whole genome shotgun (WGS) entry which is preliminary data.</text>
</comment>
<protein>
    <submittedName>
        <fullName evidence="1">Uncharacterized protein</fullName>
    </submittedName>
</protein>
<dbReference type="RefSeq" id="WP_377066963.1">
    <property type="nucleotide sequence ID" value="NZ_JBHMEC010000004.1"/>
</dbReference>